<dbReference type="Gene3D" id="2.60.40.60">
    <property type="entry name" value="Cadherins"/>
    <property type="match status" value="1"/>
</dbReference>
<gene>
    <name evidence="3" type="ORF">DPMN_181078</name>
</gene>
<keyword evidence="1" id="KW-0472">Membrane</keyword>
<dbReference type="Proteomes" id="UP000828390">
    <property type="component" value="Unassembled WGS sequence"/>
</dbReference>
<feature type="signal peptide" evidence="2">
    <location>
        <begin position="1"/>
        <end position="19"/>
    </location>
</feature>
<dbReference type="GO" id="GO:0005509">
    <property type="term" value="F:calcium ion binding"/>
    <property type="evidence" value="ECO:0007669"/>
    <property type="project" value="InterPro"/>
</dbReference>
<evidence type="ECO:0000256" key="1">
    <source>
        <dbReference type="SAM" id="Phobius"/>
    </source>
</evidence>
<evidence type="ECO:0000313" key="3">
    <source>
        <dbReference type="EMBL" id="KAH3746668.1"/>
    </source>
</evidence>
<name>A0A9D4DDJ0_DREPO</name>
<keyword evidence="4" id="KW-1185">Reference proteome</keyword>
<evidence type="ECO:0008006" key="5">
    <source>
        <dbReference type="Google" id="ProtNLM"/>
    </source>
</evidence>
<accession>A0A9D4DDJ0</accession>
<dbReference type="GO" id="GO:0016020">
    <property type="term" value="C:membrane"/>
    <property type="evidence" value="ECO:0007669"/>
    <property type="project" value="InterPro"/>
</dbReference>
<evidence type="ECO:0000256" key="2">
    <source>
        <dbReference type="SAM" id="SignalP"/>
    </source>
</evidence>
<organism evidence="3 4">
    <name type="scientific">Dreissena polymorpha</name>
    <name type="common">Zebra mussel</name>
    <name type="synonym">Mytilus polymorpha</name>
    <dbReference type="NCBI Taxonomy" id="45954"/>
    <lineage>
        <taxon>Eukaryota</taxon>
        <taxon>Metazoa</taxon>
        <taxon>Spiralia</taxon>
        <taxon>Lophotrochozoa</taxon>
        <taxon>Mollusca</taxon>
        <taxon>Bivalvia</taxon>
        <taxon>Autobranchia</taxon>
        <taxon>Heteroconchia</taxon>
        <taxon>Euheterodonta</taxon>
        <taxon>Imparidentia</taxon>
        <taxon>Neoheterodontei</taxon>
        <taxon>Myida</taxon>
        <taxon>Dreissenoidea</taxon>
        <taxon>Dreissenidae</taxon>
        <taxon>Dreissena</taxon>
    </lineage>
</organism>
<dbReference type="SUPFAM" id="SSF49313">
    <property type="entry name" value="Cadherin-like"/>
    <property type="match status" value="1"/>
</dbReference>
<keyword evidence="2" id="KW-0732">Signal</keyword>
<keyword evidence="1" id="KW-1133">Transmembrane helix</keyword>
<dbReference type="CDD" id="cd11304">
    <property type="entry name" value="Cadherin_repeat"/>
    <property type="match status" value="1"/>
</dbReference>
<dbReference type="AlphaFoldDB" id="A0A9D4DDJ0"/>
<reference evidence="3" key="2">
    <citation type="submission" date="2020-11" db="EMBL/GenBank/DDBJ databases">
        <authorList>
            <person name="McCartney M.A."/>
            <person name="Auch B."/>
            <person name="Kono T."/>
            <person name="Mallez S."/>
            <person name="Becker A."/>
            <person name="Gohl D.M."/>
            <person name="Silverstein K.A.T."/>
            <person name="Koren S."/>
            <person name="Bechman K.B."/>
            <person name="Herman A."/>
            <person name="Abrahante J.E."/>
            <person name="Garbe J."/>
        </authorList>
    </citation>
    <scope>NUCLEOTIDE SEQUENCE</scope>
    <source>
        <strain evidence="3">Duluth1</strain>
        <tissue evidence="3">Whole animal</tissue>
    </source>
</reference>
<protein>
    <recommendedName>
        <fullName evidence="5">Cadherin domain-containing protein</fullName>
    </recommendedName>
</protein>
<sequence length="254" mass="25939">MDKVLGLLCALLFVGYIEAAITAWTGKAFGGPITVTGDAPDGAGTIMPTLSTSTAVGATLFTLTATAGTAIASYTFHTTDGNPGTHGAIAMSGTSGVVTLAKAIEYPTVKQLIFKVVANDSTQGTALTGTFTMTVNFGPSTDNVYSFCVADPTASGTVIGKPTSSVSTGVWTITTGTDAAKFTIADGSIKTAAKLESSDKVFYMATLTLTDGTVSTTPWPLYVLVDNSCLSSEGVQVIACVVTIVMTVFAYIVM</sequence>
<evidence type="ECO:0000313" key="4">
    <source>
        <dbReference type="Proteomes" id="UP000828390"/>
    </source>
</evidence>
<reference evidence="3" key="1">
    <citation type="journal article" date="2019" name="bioRxiv">
        <title>The Genome of the Zebra Mussel, Dreissena polymorpha: A Resource for Invasive Species Research.</title>
        <authorList>
            <person name="McCartney M.A."/>
            <person name="Auch B."/>
            <person name="Kono T."/>
            <person name="Mallez S."/>
            <person name="Zhang Y."/>
            <person name="Obille A."/>
            <person name="Becker A."/>
            <person name="Abrahante J.E."/>
            <person name="Garbe J."/>
            <person name="Badalamenti J.P."/>
            <person name="Herman A."/>
            <person name="Mangelson H."/>
            <person name="Liachko I."/>
            <person name="Sullivan S."/>
            <person name="Sone E.D."/>
            <person name="Koren S."/>
            <person name="Silverstein K.A.T."/>
            <person name="Beckman K.B."/>
            <person name="Gohl D.M."/>
        </authorList>
    </citation>
    <scope>NUCLEOTIDE SEQUENCE</scope>
    <source>
        <strain evidence="3">Duluth1</strain>
        <tissue evidence="3">Whole animal</tissue>
    </source>
</reference>
<feature type="chain" id="PRO_5039587765" description="Cadherin domain-containing protein" evidence="2">
    <location>
        <begin position="20"/>
        <end position="254"/>
    </location>
</feature>
<feature type="transmembrane region" description="Helical" evidence="1">
    <location>
        <begin position="234"/>
        <end position="253"/>
    </location>
</feature>
<dbReference type="InterPro" id="IPR015919">
    <property type="entry name" value="Cadherin-like_sf"/>
</dbReference>
<keyword evidence="1" id="KW-0812">Transmembrane</keyword>
<proteinExistence type="predicted"/>
<comment type="caution">
    <text evidence="3">The sequence shown here is derived from an EMBL/GenBank/DDBJ whole genome shotgun (WGS) entry which is preliminary data.</text>
</comment>
<dbReference type="EMBL" id="JAIWYP010000010">
    <property type="protein sequence ID" value="KAH3746668.1"/>
    <property type="molecule type" value="Genomic_DNA"/>
</dbReference>